<gene>
    <name evidence="1" type="ORF">GCM10023188_06610</name>
</gene>
<accession>A0ABP8LAP2</accession>
<reference evidence="2" key="1">
    <citation type="journal article" date="2019" name="Int. J. Syst. Evol. Microbiol.">
        <title>The Global Catalogue of Microorganisms (GCM) 10K type strain sequencing project: providing services to taxonomists for standard genome sequencing and annotation.</title>
        <authorList>
            <consortium name="The Broad Institute Genomics Platform"/>
            <consortium name="The Broad Institute Genome Sequencing Center for Infectious Disease"/>
            <person name="Wu L."/>
            <person name="Ma J."/>
        </authorList>
    </citation>
    <scope>NUCLEOTIDE SEQUENCE [LARGE SCALE GENOMIC DNA]</scope>
    <source>
        <strain evidence="2">JCM 17926</strain>
    </source>
</reference>
<dbReference type="EMBL" id="BAABHC010000002">
    <property type="protein sequence ID" value="GAA4425551.1"/>
    <property type="molecule type" value="Genomic_DNA"/>
</dbReference>
<name>A0ABP8LAP2_9BACT</name>
<keyword evidence="2" id="KW-1185">Reference proteome</keyword>
<proteinExistence type="predicted"/>
<dbReference type="Proteomes" id="UP001500552">
    <property type="component" value="Unassembled WGS sequence"/>
</dbReference>
<protein>
    <submittedName>
        <fullName evidence="1">Uncharacterized protein</fullName>
    </submittedName>
</protein>
<dbReference type="RefSeq" id="WP_345156756.1">
    <property type="nucleotide sequence ID" value="NZ_BAABHC010000002.1"/>
</dbReference>
<evidence type="ECO:0000313" key="2">
    <source>
        <dbReference type="Proteomes" id="UP001500552"/>
    </source>
</evidence>
<sequence>MSEEGAALEHAGHRACFRGSAMSGKAMNRKAVGANAGLQGMHKFTNQFFHRKASQAELLKELSTKTALTFDF</sequence>
<evidence type="ECO:0000313" key="1">
    <source>
        <dbReference type="EMBL" id="GAA4425551.1"/>
    </source>
</evidence>
<comment type="caution">
    <text evidence="1">The sequence shown here is derived from an EMBL/GenBank/DDBJ whole genome shotgun (WGS) entry which is preliminary data.</text>
</comment>
<organism evidence="1 2">
    <name type="scientific">Pontibacter saemangeumensis</name>
    <dbReference type="NCBI Taxonomy" id="1084525"/>
    <lineage>
        <taxon>Bacteria</taxon>
        <taxon>Pseudomonadati</taxon>
        <taxon>Bacteroidota</taxon>
        <taxon>Cytophagia</taxon>
        <taxon>Cytophagales</taxon>
        <taxon>Hymenobacteraceae</taxon>
        <taxon>Pontibacter</taxon>
    </lineage>
</organism>